<dbReference type="EMBL" id="OA883396">
    <property type="protein sequence ID" value="CAD7278784.1"/>
    <property type="molecule type" value="Genomic_DNA"/>
</dbReference>
<dbReference type="InterPro" id="IPR000682">
    <property type="entry name" value="PCMT"/>
</dbReference>
<accession>A0A7R9GFA6</accession>
<dbReference type="GO" id="GO:0005737">
    <property type="term" value="C:cytoplasm"/>
    <property type="evidence" value="ECO:0007669"/>
    <property type="project" value="UniProtKB-SubCell"/>
</dbReference>
<dbReference type="PANTHER" id="PTHR11579:SF0">
    <property type="entry name" value="PROTEIN-L-ISOASPARTATE(D-ASPARTATE) O-METHYLTRANSFERASE"/>
    <property type="match status" value="1"/>
</dbReference>
<dbReference type="GO" id="GO:0032259">
    <property type="term" value="P:methylation"/>
    <property type="evidence" value="ECO:0007669"/>
    <property type="project" value="UniProtKB-KW"/>
</dbReference>
<comment type="subcellular location">
    <subcellularLocation>
        <location evidence="1">Cytoplasm</location>
    </subcellularLocation>
</comment>
<dbReference type="InterPro" id="IPR010562">
    <property type="entry name" value="Haemolymph_juvenile_hormone-bd"/>
</dbReference>
<keyword evidence="8" id="KW-0732">Signal</keyword>
<dbReference type="EC" id="2.1.1.77" evidence="3"/>
<evidence type="ECO:0000256" key="4">
    <source>
        <dbReference type="ARBA" id="ARBA00022490"/>
    </source>
</evidence>
<feature type="signal peptide" evidence="8">
    <location>
        <begin position="1"/>
        <end position="18"/>
    </location>
</feature>
<keyword evidence="5" id="KW-0489">Methyltransferase</keyword>
<dbReference type="AlphaFoldDB" id="A0A7R9GFA6"/>
<evidence type="ECO:0000256" key="6">
    <source>
        <dbReference type="ARBA" id="ARBA00022679"/>
    </source>
</evidence>
<evidence type="ECO:0000313" key="9">
    <source>
        <dbReference type="EMBL" id="CAD7278784.1"/>
    </source>
</evidence>
<feature type="chain" id="PRO_5036210725" description="protein-L-isoaspartate(D-aspartate) O-methyltransferase" evidence="8">
    <location>
        <begin position="19"/>
        <end position="441"/>
    </location>
</feature>
<evidence type="ECO:0000256" key="8">
    <source>
        <dbReference type="SAM" id="SignalP"/>
    </source>
</evidence>
<dbReference type="EMBL" id="CAJPEX010001359">
    <property type="protein sequence ID" value="CAG0918936.1"/>
    <property type="molecule type" value="Genomic_DNA"/>
</dbReference>
<dbReference type="Gene3D" id="3.15.10.30">
    <property type="entry name" value="Haemolymph juvenile hormone binding protein"/>
    <property type="match status" value="1"/>
</dbReference>
<protein>
    <recommendedName>
        <fullName evidence="3">protein-L-isoaspartate(D-aspartate) O-methyltransferase</fullName>
        <ecNumber evidence="3">2.1.1.77</ecNumber>
    </recommendedName>
</protein>
<dbReference type="Proteomes" id="UP000678499">
    <property type="component" value="Unassembled WGS sequence"/>
</dbReference>
<keyword evidence="4" id="KW-0963">Cytoplasm</keyword>
<gene>
    <name evidence="9" type="ORF">NMOB1V02_LOCUS6481</name>
</gene>
<sequence>MIALATVCAVSVLFRTVGQPFEVLAKKAGETKKGLPLLGVPPLDPLAIGPLYLTDDVDFFFRLHNVSVGGVTSGMTAKNMRLEYNTPDKRIYSVMEIPSIEIYSKYDVEIKVGRFMPAFFGRNYSITSFGSVNATMNEVDMKSYFEFKEEPRWGQNLEIDSTYVAFDFNSSTWTYTSEKPNDVLVKYLTLVGNNDAALRPILDVLRPTLVQFVNRFLYKTMSNIFKNSQEDLVDSLIESRYVINARVARVMMQVDRKHFVTKDPYVDSSQPSGIKGVNVSAPNIHATILELFKHHIFNGSRVLDIKCRTGYLSTCFAIMAGVDGITIAIESTPAMIDRATNCISKHHKYLLDTRRIVFVQDCGSKGWNYYGPYDAINVSGALEEIPEQLVEQLARGGRLVLPVGPKGGQQLHCIDRTPTGEITQKVMMSVTFAPLISESPS</sequence>
<proteinExistence type="inferred from homology"/>
<dbReference type="Gene3D" id="3.40.50.150">
    <property type="entry name" value="Vaccinia Virus protein VP39"/>
    <property type="match status" value="1"/>
</dbReference>
<dbReference type="GO" id="GO:0004719">
    <property type="term" value="F:protein-L-isoaspartate (D-aspartate) O-methyltransferase activity"/>
    <property type="evidence" value="ECO:0007669"/>
    <property type="project" value="UniProtKB-EC"/>
</dbReference>
<dbReference type="SMART" id="SM00700">
    <property type="entry name" value="JHBP"/>
    <property type="match status" value="1"/>
</dbReference>
<keyword evidence="10" id="KW-1185">Reference proteome</keyword>
<keyword evidence="6" id="KW-0808">Transferase</keyword>
<evidence type="ECO:0000313" key="10">
    <source>
        <dbReference type="Proteomes" id="UP000678499"/>
    </source>
</evidence>
<dbReference type="InterPro" id="IPR029063">
    <property type="entry name" value="SAM-dependent_MTases_sf"/>
</dbReference>
<evidence type="ECO:0000256" key="5">
    <source>
        <dbReference type="ARBA" id="ARBA00022603"/>
    </source>
</evidence>
<evidence type="ECO:0000256" key="1">
    <source>
        <dbReference type="ARBA" id="ARBA00004496"/>
    </source>
</evidence>
<dbReference type="Pfam" id="PF01135">
    <property type="entry name" value="PCMT"/>
    <property type="match status" value="1"/>
</dbReference>
<name>A0A7R9GFA6_9CRUS</name>
<dbReference type="SUPFAM" id="SSF53335">
    <property type="entry name" value="S-adenosyl-L-methionine-dependent methyltransferases"/>
    <property type="match status" value="1"/>
</dbReference>
<comment type="similarity">
    <text evidence="2">Belongs to the methyltransferase superfamily. L-isoaspartyl/D-aspartyl protein methyltransferase family.</text>
</comment>
<organism evidence="9">
    <name type="scientific">Notodromas monacha</name>
    <dbReference type="NCBI Taxonomy" id="399045"/>
    <lineage>
        <taxon>Eukaryota</taxon>
        <taxon>Metazoa</taxon>
        <taxon>Ecdysozoa</taxon>
        <taxon>Arthropoda</taxon>
        <taxon>Crustacea</taxon>
        <taxon>Oligostraca</taxon>
        <taxon>Ostracoda</taxon>
        <taxon>Podocopa</taxon>
        <taxon>Podocopida</taxon>
        <taxon>Cypridocopina</taxon>
        <taxon>Cypridoidea</taxon>
        <taxon>Cyprididae</taxon>
        <taxon>Notodromas</taxon>
    </lineage>
</organism>
<dbReference type="OrthoDB" id="10257972at2759"/>
<keyword evidence="7" id="KW-0949">S-adenosyl-L-methionine</keyword>
<evidence type="ECO:0000256" key="7">
    <source>
        <dbReference type="ARBA" id="ARBA00022691"/>
    </source>
</evidence>
<reference evidence="9" key="1">
    <citation type="submission" date="2020-11" db="EMBL/GenBank/DDBJ databases">
        <authorList>
            <person name="Tran Van P."/>
        </authorList>
    </citation>
    <scope>NUCLEOTIDE SEQUENCE</scope>
</reference>
<dbReference type="InterPro" id="IPR038606">
    <property type="entry name" value="To_sf"/>
</dbReference>
<evidence type="ECO:0000256" key="2">
    <source>
        <dbReference type="ARBA" id="ARBA00005369"/>
    </source>
</evidence>
<dbReference type="PANTHER" id="PTHR11579">
    <property type="entry name" value="PROTEIN-L-ISOASPARTATE O-METHYLTRANSFERASE"/>
    <property type="match status" value="1"/>
</dbReference>
<evidence type="ECO:0000256" key="3">
    <source>
        <dbReference type="ARBA" id="ARBA00011890"/>
    </source>
</evidence>